<feature type="compositionally biased region" description="Low complexity" evidence="1">
    <location>
        <begin position="131"/>
        <end position="141"/>
    </location>
</feature>
<feature type="region of interest" description="Disordered" evidence="1">
    <location>
        <begin position="89"/>
        <end position="143"/>
    </location>
</feature>
<feature type="compositionally biased region" description="Polar residues" evidence="1">
    <location>
        <begin position="555"/>
        <end position="578"/>
    </location>
</feature>
<feature type="region of interest" description="Disordered" evidence="1">
    <location>
        <begin position="185"/>
        <end position="215"/>
    </location>
</feature>
<proteinExistence type="predicted"/>
<feature type="compositionally biased region" description="Basic and acidic residues" evidence="1">
    <location>
        <begin position="464"/>
        <end position="477"/>
    </location>
</feature>
<keyword evidence="3" id="KW-1185">Reference proteome</keyword>
<reference evidence="2 3" key="1">
    <citation type="journal article" date="2012" name="PLoS Pathog.">
        <title>Diverse lifestyles and strategies of plant pathogenesis encoded in the genomes of eighteen Dothideomycetes fungi.</title>
        <authorList>
            <person name="Ohm R.A."/>
            <person name="Feau N."/>
            <person name="Henrissat B."/>
            <person name="Schoch C.L."/>
            <person name="Horwitz B.A."/>
            <person name="Barry K.W."/>
            <person name="Condon B.J."/>
            <person name="Copeland A.C."/>
            <person name="Dhillon B."/>
            <person name="Glaser F."/>
            <person name="Hesse C.N."/>
            <person name="Kosti I."/>
            <person name="LaButti K."/>
            <person name="Lindquist E.A."/>
            <person name="Lucas S."/>
            <person name="Salamov A.A."/>
            <person name="Bradshaw R.E."/>
            <person name="Ciuffetti L."/>
            <person name="Hamelin R.C."/>
            <person name="Kema G.H.J."/>
            <person name="Lawrence C."/>
            <person name="Scott J.A."/>
            <person name="Spatafora J.W."/>
            <person name="Turgeon B.G."/>
            <person name="de Wit P.J.G.M."/>
            <person name="Zhong S."/>
            <person name="Goodwin S.B."/>
            <person name="Grigoriev I.V."/>
        </authorList>
    </citation>
    <scope>NUCLEOTIDE SEQUENCE [LARGE SCALE GENOMIC DNA]</scope>
    <source>
        <strain evidence="2 3">UAMH 10762</strain>
    </source>
</reference>
<evidence type="ECO:0000313" key="3">
    <source>
        <dbReference type="Proteomes" id="UP000011761"/>
    </source>
</evidence>
<feature type="compositionally biased region" description="Polar residues" evidence="1">
    <location>
        <begin position="91"/>
        <end position="108"/>
    </location>
</feature>
<dbReference type="KEGG" id="bcom:BAUCODRAFT_26860"/>
<protein>
    <submittedName>
        <fullName evidence="2">Uncharacterized protein</fullName>
    </submittedName>
</protein>
<accession>M2N3N3</accession>
<name>M2N3N3_BAUPA</name>
<dbReference type="AlphaFoldDB" id="M2N3N3"/>
<evidence type="ECO:0000256" key="1">
    <source>
        <dbReference type="SAM" id="MobiDB-lite"/>
    </source>
</evidence>
<evidence type="ECO:0000313" key="2">
    <source>
        <dbReference type="EMBL" id="EMC93614.1"/>
    </source>
</evidence>
<feature type="compositionally biased region" description="Basic and acidic residues" evidence="1">
    <location>
        <begin position="483"/>
        <end position="496"/>
    </location>
</feature>
<dbReference type="Proteomes" id="UP000011761">
    <property type="component" value="Unassembled WGS sequence"/>
</dbReference>
<feature type="compositionally biased region" description="Polar residues" evidence="1">
    <location>
        <begin position="518"/>
        <end position="530"/>
    </location>
</feature>
<dbReference type="RefSeq" id="XP_007679159.1">
    <property type="nucleotide sequence ID" value="XM_007680969.1"/>
</dbReference>
<feature type="region of interest" description="Disordered" evidence="1">
    <location>
        <begin position="431"/>
        <end position="610"/>
    </location>
</feature>
<feature type="region of interest" description="Disordered" evidence="1">
    <location>
        <begin position="236"/>
        <end position="373"/>
    </location>
</feature>
<organism evidence="2 3">
    <name type="scientific">Baudoinia panamericana (strain UAMH 10762)</name>
    <name type="common">Angels' share fungus</name>
    <name type="synonym">Baudoinia compniacensis (strain UAMH 10762)</name>
    <dbReference type="NCBI Taxonomy" id="717646"/>
    <lineage>
        <taxon>Eukaryota</taxon>
        <taxon>Fungi</taxon>
        <taxon>Dikarya</taxon>
        <taxon>Ascomycota</taxon>
        <taxon>Pezizomycotina</taxon>
        <taxon>Dothideomycetes</taxon>
        <taxon>Dothideomycetidae</taxon>
        <taxon>Mycosphaerellales</taxon>
        <taxon>Teratosphaeriaceae</taxon>
        <taxon>Baudoinia</taxon>
    </lineage>
</organism>
<feature type="compositionally biased region" description="Basic and acidic residues" evidence="1">
    <location>
        <begin position="601"/>
        <end position="610"/>
    </location>
</feature>
<dbReference type="EMBL" id="KB445560">
    <property type="protein sequence ID" value="EMC93614.1"/>
    <property type="molecule type" value="Genomic_DNA"/>
</dbReference>
<dbReference type="GeneID" id="19110488"/>
<dbReference type="HOGENOM" id="CLU_447570_0_0_1"/>
<sequence>MADGHQRSLASILEDVEANQGRVLDSQTRLWEAHRHVRIRLDRVEQRLKQQSPPERHKVENVVGVGGLEIDVWPNGTRKVRLGDVTIHYRPQSSDGQTVQTPDSTHNTNNRHARRTSGNRNENLQQPQPPSTTTLTGGPTDTDIDAVVATFPSIIAAEKLADVATSSKISERTLDRLEAVLRHRGRLAGSRRSPKPTQPTPIPADKLAVTSTGQHNDQLETAEHEWEVVSPVSRDELDDVNDEGDHEPDAQRNSTSPELENHGSKVVPLGTSDDVHDLNAQEGRQPDNEHDSSPPKPEPEPDQPSQAKLNQDATSRERRSTSEYDSEPIVVPTQRAYVDSDANPPDKLQSDQIGKLYRGRGSTWQTVERGPSTDRTMYLDQRVEGNTANIIPGPSDQGRMTRAKSVISWKAGGVADTTAPKRLQAAVVRPVRKPARKPSNAKGANRATVITFPNLPGDGEDLEPIERKHSAVKHEDREDHEDPDDHTGPPRPDVKRKSSAYTFHEPEVRPAGHKVAQPRTNSRSEQTQHAAVQREKVKQRPQIAPPQPFSRAATPRSSVSGTAANVSATLTGQAQLRSQHPLAQESRKRPTDDEDDEGQEREEQERKLKK</sequence>
<feature type="compositionally biased region" description="Acidic residues" evidence="1">
    <location>
        <begin position="236"/>
        <end position="246"/>
    </location>
</feature>
<gene>
    <name evidence="2" type="ORF">BAUCODRAFT_26860</name>
</gene>
<feature type="compositionally biased region" description="Basic and acidic residues" evidence="1">
    <location>
        <begin position="273"/>
        <end position="299"/>
    </location>
</feature>